<feature type="transmembrane region" description="Helical" evidence="1">
    <location>
        <begin position="16"/>
        <end position="36"/>
    </location>
</feature>
<dbReference type="AlphaFoldDB" id="A0A3M7SHT1"/>
<keyword evidence="3" id="KW-1185">Reference proteome</keyword>
<keyword evidence="1" id="KW-1133">Transmembrane helix</keyword>
<feature type="transmembrane region" description="Helical" evidence="1">
    <location>
        <begin position="56"/>
        <end position="76"/>
    </location>
</feature>
<reference evidence="2 3" key="1">
    <citation type="journal article" date="2018" name="Sci. Rep.">
        <title>Genomic signatures of local adaptation to the degree of environmental predictability in rotifers.</title>
        <authorList>
            <person name="Franch-Gras L."/>
            <person name="Hahn C."/>
            <person name="Garcia-Roger E.M."/>
            <person name="Carmona M.J."/>
            <person name="Serra M."/>
            <person name="Gomez A."/>
        </authorList>
    </citation>
    <scope>NUCLEOTIDE SEQUENCE [LARGE SCALE GENOMIC DNA]</scope>
    <source>
        <strain evidence="2">HYR1</strain>
    </source>
</reference>
<evidence type="ECO:0000256" key="1">
    <source>
        <dbReference type="SAM" id="Phobius"/>
    </source>
</evidence>
<protein>
    <submittedName>
        <fullName evidence="2">Uncharacterized protein</fullName>
    </submittedName>
</protein>
<accession>A0A3M7SHT1</accession>
<sequence length="267" mass="30472">MIEYESLIKILKVQNLLTALISSILLLTACLFQWHIVSNFRLIKELVSIFNLSQTMANITIIIIIYSVSSIFYGIFGLISLKFLNKKFFIINTICLCMFILANIVFLILYLVLIPNYEMQIRNGQLIQIKQPSSLWNFFDASFLSNLNGVHNHCTYLVDVNLQYNCCSALEPGDLSDPVKLECCIKPNPKNACITMLLKELSFYFNRLVGVPGCPVSPSNLKTKIFSKVTKSLESLPQEFKISTIFTSKPPIYAKNDIEFNDLITYY</sequence>
<organism evidence="2 3">
    <name type="scientific">Brachionus plicatilis</name>
    <name type="common">Marine rotifer</name>
    <name type="synonym">Brachionus muelleri</name>
    <dbReference type="NCBI Taxonomy" id="10195"/>
    <lineage>
        <taxon>Eukaryota</taxon>
        <taxon>Metazoa</taxon>
        <taxon>Spiralia</taxon>
        <taxon>Gnathifera</taxon>
        <taxon>Rotifera</taxon>
        <taxon>Eurotatoria</taxon>
        <taxon>Monogononta</taxon>
        <taxon>Pseudotrocha</taxon>
        <taxon>Ploima</taxon>
        <taxon>Brachionidae</taxon>
        <taxon>Brachionus</taxon>
    </lineage>
</organism>
<comment type="caution">
    <text evidence="2">The sequence shown here is derived from an EMBL/GenBank/DDBJ whole genome shotgun (WGS) entry which is preliminary data.</text>
</comment>
<keyword evidence="1" id="KW-0812">Transmembrane</keyword>
<gene>
    <name evidence="2" type="ORF">BpHYR1_044024</name>
</gene>
<dbReference type="Proteomes" id="UP000276133">
    <property type="component" value="Unassembled WGS sequence"/>
</dbReference>
<dbReference type="EMBL" id="REGN01001340">
    <property type="protein sequence ID" value="RNA35326.1"/>
    <property type="molecule type" value="Genomic_DNA"/>
</dbReference>
<name>A0A3M7SHT1_BRAPC</name>
<evidence type="ECO:0000313" key="2">
    <source>
        <dbReference type="EMBL" id="RNA35326.1"/>
    </source>
</evidence>
<proteinExistence type="predicted"/>
<feature type="transmembrane region" description="Helical" evidence="1">
    <location>
        <begin position="88"/>
        <end position="113"/>
    </location>
</feature>
<evidence type="ECO:0000313" key="3">
    <source>
        <dbReference type="Proteomes" id="UP000276133"/>
    </source>
</evidence>
<keyword evidence="1" id="KW-0472">Membrane</keyword>